<dbReference type="Proteomes" id="UP000441333">
    <property type="component" value="Unassembled WGS sequence"/>
</dbReference>
<dbReference type="AlphaFoldDB" id="A0A6N6ME02"/>
<name>A0A6N6ME02_9FLAO</name>
<keyword evidence="2" id="KW-1185">Reference proteome</keyword>
<organism evidence="1 2">
    <name type="scientific">Pseudotamlana haliotis</name>
    <dbReference type="NCBI Taxonomy" id="2614804"/>
    <lineage>
        <taxon>Bacteria</taxon>
        <taxon>Pseudomonadati</taxon>
        <taxon>Bacteroidota</taxon>
        <taxon>Flavobacteriia</taxon>
        <taxon>Flavobacteriales</taxon>
        <taxon>Flavobacteriaceae</taxon>
        <taxon>Pseudotamlana</taxon>
    </lineage>
</organism>
<evidence type="ECO:0000313" key="2">
    <source>
        <dbReference type="Proteomes" id="UP000441333"/>
    </source>
</evidence>
<sequence>MDLQITSCNNFFKVKGILNKNNVKIFKDEFNNIFDSVDNLTISIKDIESMDKHGVDALSKLHAEALMKNKQFSIIGYGCKELYDHFKAEVAA</sequence>
<comment type="caution">
    <text evidence="1">The sequence shown here is derived from an EMBL/GenBank/DDBJ whole genome shotgun (WGS) entry which is preliminary data.</text>
</comment>
<protein>
    <recommendedName>
        <fullName evidence="3">STAS domain-containing protein</fullName>
    </recommendedName>
</protein>
<reference evidence="1 2" key="1">
    <citation type="submission" date="2019-09" db="EMBL/GenBank/DDBJ databases">
        <authorList>
            <person name="Cao W.R."/>
        </authorList>
    </citation>
    <scope>NUCLEOTIDE SEQUENCE [LARGE SCALE GENOMIC DNA]</scope>
    <source>
        <strain evidence="1 2">B1N29</strain>
    </source>
</reference>
<evidence type="ECO:0008006" key="3">
    <source>
        <dbReference type="Google" id="ProtNLM"/>
    </source>
</evidence>
<dbReference type="RefSeq" id="WP_150938783.1">
    <property type="nucleotide sequence ID" value="NZ_WAAT01000042.1"/>
</dbReference>
<accession>A0A6N6ME02</accession>
<dbReference type="EMBL" id="WAAT01000042">
    <property type="protein sequence ID" value="KAB1067960.1"/>
    <property type="molecule type" value="Genomic_DNA"/>
</dbReference>
<proteinExistence type="predicted"/>
<dbReference type="InterPro" id="IPR036513">
    <property type="entry name" value="STAS_dom_sf"/>
</dbReference>
<gene>
    <name evidence="1" type="ORF">F6U93_08445</name>
</gene>
<dbReference type="SUPFAM" id="SSF52091">
    <property type="entry name" value="SpoIIaa-like"/>
    <property type="match status" value="1"/>
</dbReference>
<evidence type="ECO:0000313" key="1">
    <source>
        <dbReference type="EMBL" id="KAB1067960.1"/>
    </source>
</evidence>